<evidence type="ECO:0000313" key="2">
    <source>
        <dbReference type="Proteomes" id="UP001151760"/>
    </source>
</evidence>
<gene>
    <name evidence="1" type="ORF">Tco_1094074</name>
</gene>
<name>A0ABQ5IEI3_9ASTR</name>
<keyword evidence="2" id="KW-1185">Reference proteome</keyword>
<comment type="caution">
    <text evidence="1">The sequence shown here is derived from an EMBL/GenBank/DDBJ whole genome shotgun (WGS) entry which is preliminary data.</text>
</comment>
<sequence length="209" mass="23830">MQNQNNGQLVGGNAANRVNGYGRLTKLEFHRFNAKNPKVKINFNSSCYDKALDCIEILKRRQWPRSNVGRYSEEFLEDFGAVCEGSNGKFKELRKHYNSRNVASTSSGSYGGSNVSTSKNKPLLALPAPKQTFNSSWKQLSKKEYKEKRANNQCFYRDQKYVPGHKCSGQMFVLEVLATPDEEGEELIREECLAKDISHVYKKKSLKFP</sequence>
<evidence type="ECO:0000313" key="1">
    <source>
        <dbReference type="EMBL" id="GJT98556.1"/>
    </source>
</evidence>
<protein>
    <submittedName>
        <fullName evidence="1">Uncharacterized protein</fullName>
    </submittedName>
</protein>
<dbReference type="Proteomes" id="UP001151760">
    <property type="component" value="Unassembled WGS sequence"/>
</dbReference>
<reference evidence="1" key="2">
    <citation type="submission" date="2022-01" db="EMBL/GenBank/DDBJ databases">
        <authorList>
            <person name="Yamashiro T."/>
            <person name="Shiraishi A."/>
            <person name="Satake H."/>
            <person name="Nakayama K."/>
        </authorList>
    </citation>
    <scope>NUCLEOTIDE SEQUENCE</scope>
</reference>
<accession>A0ABQ5IEI3</accession>
<proteinExistence type="predicted"/>
<reference evidence="1" key="1">
    <citation type="journal article" date="2022" name="Int. J. Mol. Sci.">
        <title>Draft Genome of Tanacetum Coccineum: Genomic Comparison of Closely Related Tanacetum-Family Plants.</title>
        <authorList>
            <person name="Yamashiro T."/>
            <person name="Shiraishi A."/>
            <person name="Nakayama K."/>
            <person name="Satake H."/>
        </authorList>
    </citation>
    <scope>NUCLEOTIDE SEQUENCE</scope>
</reference>
<dbReference type="EMBL" id="BQNB010020687">
    <property type="protein sequence ID" value="GJT98556.1"/>
    <property type="molecule type" value="Genomic_DNA"/>
</dbReference>
<organism evidence="1 2">
    <name type="scientific">Tanacetum coccineum</name>
    <dbReference type="NCBI Taxonomy" id="301880"/>
    <lineage>
        <taxon>Eukaryota</taxon>
        <taxon>Viridiplantae</taxon>
        <taxon>Streptophyta</taxon>
        <taxon>Embryophyta</taxon>
        <taxon>Tracheophyta</taxon>
        <taxon>Spermatophyta</taxon>
        <taxon>Magnoliopsida</taxon>
        <taxon>eudicotyledons</taxon>
        <taxon>Gunneridae</taxon>
        <taxon>Pentapetalae</taxon>
        <taxon>asterids</taxon>
        <taxon>campanulids</taxon>
        <taxon>Asterales</taxon>
        <taxon>Asteraceae</taxon>
        <taxon>Asteroideae</taxon>
        <taxon>Anthemideae</taxon>
        <taxon>Anthemidinae</taxon>
        <taxon>Tanacetum</taxon>
    </lineage>
</organism>